<proteinExistence type="predicted"/>
<comment type="caution">
    <text evidence="2">The sequence shown here is derived from an EMBL/GenBank/DDBJ whole genome shotgun (WGS) entry which is preliminary data.</text>
</comment>
<organism evidence="2 3">
    <name type="scientific">Liparis tanakae</name>
    <name type="common">Tanaka's snailfish</name>
    <dbReference type="NCBI Taxonomy" id="230148"/>
    <lineage>
        <taxon>Eukaryota</taxon>
        <taxon>Metazoa</taxon>
        <taxon>Chordata</taxon>
        <taxon>Craniata</taxon>
        <taxon>Vertebrata</taxon>
        <taxon>Euteleostomi</taxon>
        <taxon>Actinopterygii</taxon>
        <taxon>Neopterygii</taxon>
        <taxon>Teleostei</taxon>
        <taxon>Neoteleostei</taxon>
        <taxon>Acanthomorphata</taxon>
        <taxon>Eupercaria</taxon>
        <taxon>Perciformes</taxon>
        <taxon>Cottioidei</taxon>
        <taxon>Cottales</taxon>
        <taxon>Liparidae</taxon>
        <taxon>Liparis</taxon>
    </lineage>
</organism>
<dbReference type="Proteomes" id="UP000314294">
    <property type="component" value="Unassembled WGS sequence"/>
</dbReference>
<gene>
    <name evidence="2" type="ORF">EYF80_052748</name>
</gene>
<reference evidence="2 3" key="1">
    <citation type="submission" date="2019-03" db="EMBL/GenBank/DDBJ databases">
        <title>First draft genome of Liparis tanakae, snailfish: a comprehensive survey of snailfish specific genes.</title>
        <authorList>
            <person name="Kim W."/>
            <person name="Song I."/>
            <person name="Jeong J.-H."/>
            <person name="Kim D."/>
            <person name="Kim S."/>
            <person name="Ryu S."/>
            <person name="Song J.Y."/>
            <person name="Lee S.K."/>
        </authorList>
    </citation>
    <scope>NUCLEOTIDE SEQUENCE [LARGE SCALE GENOMIC DNA]</scope>
    <source>
        <tissue evidence="2">Muscle</tissue>
    </source>
</reference>
<feature type="compositionally biased region" description="Low complexity" evidence="1">
    <location>
        <begin position="16"/>
        <end position="28"/>
    </location>
</feature>
<sequence length="198" mass="20928">MSERGGGRGGPGLGGSSSDSDVPSGRSGLSPPADGSKRVSRHVGRRCSGSSARSTRPGRPPVDRDQSPPLTGQGGSGWSLLDRVNGTGRSGKRSTSELGLRAKESRWREACSSHLAITAQTQTESYRRVVFSHLQDPPMKQLPGACSIEAHCPLPLGVGSATGPEQRCTGLKRSADVRPRQMFLQLQRVFPQPSMSLG</sequence>
<evidence type="ECO:0000256" key="1">
    <source>
        <dbReference type="SAM" id="MobiDB-lite"/>
    </source>
</evidence>
<name>A0A4Z2F764_9TELE</name>
<protein>
    <submittedName>
        <fullName evidence="2">Uncharacterized protein</fullName>
    </submittedName>
</protein>
<keyword evidence="3" id="KW-1185">Reference proteome</keyword>
<accession>A0A4Z2F764</accession>
<feature type="region of interest" description="Disordered" evidence="1">
    <location>
        <begin position="1"/>
        <end position="101"/>
    </location>
</feature>
<evidence type="ECO:0000313" key="2">
    <source>
        <dbReference type="EMBL" id="TNN37086.1"/>
    </source>
</evidence>
<evidence type="ECO:0000313" key="3">
    <source>
        <dbReference type="Proteomes" id="UP000314294"/>
    </source>
</evidence>
<dbReference type="AlphaFoldDB" id="A0A4Z2F764"/>
<dbReference type="EMBL" id="SRLO01001535">
    <property type="protein sequence ID" value="TNN37086.1"/>
    <property type="molecule type" value="Genomic_DNA"/>
</dbReference>